<dbReference type="Pfam" id="PF00924">
    <property type="entry name" value="MS_channel_2nd"/>
    <property type="match status" value="1"/>
</dbReference>
<sequence>MPAIDDHIVDMHKDNEDDGVRLADNDENDGVENTALRQNNPFLHHRMHQDDPPVESSEKHQLDKNSYYHLTDHDDNYNNDDSHEKKEHRHHHFLHHNHHNHKQEEKENKGDEDDEFDWNDDPDTPRPKRRKTTKQKIQDAMRQPCCWSYLSPFSKRFILALVGSCVFITPAVCVNQLLPVPTEEEKADPDFKNVRSNLQLWLYWAASLHCAAWIVAVLVESVPAVVSLWTKMFKGRRSEKVKTAMESYMSLKRYLMILILASWNWGSWAFLLDYPYNSVKTQIYSGIITRVFAICFAASCWLFAQKVVVQFIATRFHREAYSDRLRDNKYALKILDTLSKSEARKSRPEQYGGLRSRRPNSGGSDKSHNSSEDNYTTSYSTGRPEYKRHNTGAEIFGQFQKRIQNIVLTDQPQVRSKIDRNKVDINSNEYAKKVAKKLFYSLAFPRGIPDLTNEEESKTSLELYHFEPYFPNGDEAEKAFSVFDRDGNGNLTRREFRDTVLQIYKERKALSQSMRDTSQALGKIDTMLFLISMASTIFIALAIFHVDLWQALVPLGSFLLALTFIFGNSCKNTFESVMFLFVTHPYDAGDYLLIDDQFLLVHELGLMGTVFIRGDGQQVYAPTTVLMTKLIVNVRRSGDMGESIVINIDFRTPTDQLLLFHKRLAEWVNGESREFAPGFDVRVTDIIDVNQIILTMWLPHKGNWQDLGRRFQRRTKFMIAVKDILTELNIRYELPAQRFTQSAEKGFLNSNNNNDTSNSIMAVTPQSFAQGSQAVSATNGR</sequence>
<keyword evidence="6" id="KW-1185">Reference proteome</keyword>
<feature type="region of interest" description="Disordered" evidence="2">
    <location>
        <begin position="1"/>
        <end position="137"/>
    </location>
</feature>
<feature type="region of interest" description="Disordered" evidence="2">
    <location>
        <begin position="343"/>
        <end position="387"/>
    </location>
</feature>
<dbReference type="GO" id="GO:0005509">
    <property type="term" value="F:calcium ion binding"/>
    <property type="evidence" value="ECO:0007669"/>
    <property type="project" value="InterPro"/>
</dbReference>
<reference evidence="5 6" key="1">
    <citation type="submission" date="2020-12" db="EMBL/GenBank/DDBJ databases">
        <title>Metabolic potential, ecology and presence of endohyphal bacteria is reflected in genomic diversity of Mucoromycotina.</title>
        <authorList>
            <person name="Muszewska A."/>
            <person name="Okrasinska A."/>
            <person name="Steczkiewicz K."/>
            <person name="Drgas O."/>
            <person name="Orlowska M."/>
            <person name="Perlinska-Lenart U."/>
            <person name="Aleksandrzak-Piekarczyk T."/>
            <person name="Szatraj K."/>
            <person name="Zielenkiewicz U."/>
            <person name="Pilsyk S."/>
            <person name="Malc E."/>
            <person name="Mieczkowski P."/>
            <person name="Kruszewska J.S."/>
            <person name="Biernat P."/>
            <person name="Pawlowska J."/>
        </authorList>
    </citation>
    <scope>NUCLEOTIDE SEQUENCE [LARGE SCALE GENOMIC DNA]</scope>
    <source>
        <strain evidence="5 6">CBS 142.35</strain>
    </source>
</reference>
<dbReference type="PROSITE" id="PS00018">
    <property type="entry name" value="EF_HAND_1"/>
    <property type="match status" value="1"/>
</dbReference>
<feature type="transmembrane region" description="Helical" evidence="3">
    <location>
        <begin position="251"/>
        <end position="271"/>
    </location>
</feature>
<keyword evidence="3" id="KW-0812">Transmembrane</keyword>
<evidence type="ECO:0000256" key="3">
    <source>
        <dbReference type="SAM" id="Phobius"/>
    </source>
</evidence>
<dbReference type="PANTHER" id="PTHR31323">
    <property type="entry name" value="MECHANOSENSITIVE ION CHANNEL PROTEIN MSY2"/>
    <property type="match status" value="1"/>
</dbReference>
<feature type="compositionally biased region" description="Basic and acidic residues" evidence="2">
    <location>
        <begin position="48"/>
        <end position="63"/>
    </location>
</feature>
<evidence type="ECO:0000259" key="4">
    <source>
        <dbReference type="PROSITE" id="PS50222"/>
    </source>
</evidence>
<feature type="compositionally biased region" description="Acidic residues" evidence="2">
    <location>
        <begin position="110"/>
        <end position="122"/>
    </location>
</feature>
<feature type="compositionally biased region" description="Basic and acidic residues" evidence="2">
    <location>
        <begin position="70"/>
        <end position="85"/>
    </location>
</feature>
<evidence type="ECO:0000256" key="1">
    <source>
        <dbReference type="ARBA" id="ARBA00022837"/>
    </source>
</evidence>
<feature type="transmembrane region" description="Helical" evidence="3">
    <location>
        <begin position="201"/>
        <end position="230"/>
    </location>
</feature>
<dbReference type="InterPro" id="IPR011992">
    <property type="entry name" value="EF-hand-dom_pair"/>
</dbReference>
<dbReference type="InterPro" id="IPR006685">
    <property type="entry name" value="MscS_channel_2nd"/>
</dbReference>
<dbReference type="InterPro" id="IPR010920">
    <property type="entry name" value="LSM_dom_sf"/>
</dbReference>
<feature type="transmembrane region" description="Helical" evidence="3">
    <location>
        <begin position="524"/>
        <end position="545"/>
    </location>
</feature>
<dbReference type="OrthoDB" id="544685at2759"/>
<feature type="domain" description="EF-hand" evidence="4">
    <location>
        <begin position="471"/>
        <end position="506"/>
    </location>
</feature>
<feature type="compositionally biased region" description="Polar residues" evidence="2">
    <location>
        <begin position="372"/>
        <end position="381"/>
    </location>
</feature>
<feature type="transmembrane region" description="Helical" evidence="3">
    <location>
        <begin position="283"/>
        <end position="304"/>
    </location>
</feature>
<proteinExistence type="predicted"/>
<dbReference type="InterPro" id="IPR018247">
    <property type="entry name" value="EF_Hand_1_Ca_BS"/>
</dbReference>
<dbReference type="EMBL" id="JAEPRB010000047">
    <property type="protein sequence ID" value="KAG2224176.1"/>
    <property type="molecule type" value="Genomic_DNA"/>
</dbReference>
<feature type="compositionally biased region" description="Basic and acidic residues" evidence="2">
    <location>
        <begin position="1"/>
        <end position="24"/>
    </location>
</feature>
<dbReference type="PROSITE" id="PS50222">
    <property type="entry name" value="EF_HAND_2"/>
    <property type="match status" value="1"/>
</dbReference>
<dbReference type="Proteomes" id="UP000646827">
    <property type="component" value="Unassembled WGS sequence"/>
</dbReference>
<organism evidence="5 6">
    <name type="scientific">Circinella minor</name>
    <dbReference type="NCBI Taxonomy" id="1195481"/>
    <lineage>
        <taxon>Eukaryota</taxon>
        <taxon>Fungi</taxon>
        <taxon>Fungi incertae sedis</taxon>
        <taxon>Mucoromycota</taxon>
        <taxon>Mucoromycotina</taxon>
        <taxon>Mucoromycetes</taxon>
        <taxon>Mucorales</taxon>
        <taxon>Lichtheimiaceae</taxon>
        <taxon>Circinella</taxon>
    </lineage>
</organism>
<feature type="transmembrane region" description="Helical" evidence="3">
    <location>
        <begin position="551"/>
        <end position="570"/>
    </location>
</feature>
<feature type="transmembrane region" description="Helical" evidence="3">
    <location>
        <begin position="157"/>
        <end position="178"/>
    </location>
</feature>
<dbReference type="Gene3D" id="1.10.238.10">
    <property type="entry name" value="EF-hand"/>
    <property type="match status" value="1"/>
</dbReference>
<dbReference type="GO" id="GO:0006874">
    <property type="term" value="P:intracellular calcium ion homeostasis"/>
    <property type="evidence" value="ECO:0007669"/>
    <property type="project" value="TreeGrafter"/>
</dbReference>
<evidence type="ECO:0000313" key="6">
    <source>
        <dbReference type="Proteomes" id="UP000646827"/>
    </source>
</evidence>
<dbReference type="InterPro" id="IPR058650">
    <property type="entry name" value="Msy1/2-like"/>
</dbReference>
<dbReference type="SUPFAM" id="SSF47473">
    <property type="entry name" value="EF-hand"/>
    <property type="match status" value="1"/>
</dbReference>
<feature type="compositionally biased region" description="Basic residues" evidence="2">
    <location>
        <begin position="86"/>
        <end position="101"/>
    </location>
</feature>
<dbReference type="AlphaFoldDB" id="A0A8H7S9Q3"/>
<dbReference type="GO" id="GO:0005262">
    <property type="term" value="F:calcium channel activity"/>
    <property type="evidence" value="ECO:0007669"/>
    <property type="project" value="TreeGrafter"/>
</dbReference>
<protein>
    <recommendedName>
        <fullName evidence="4">EF-hand domain-containing protein</fullName>
    </recommendedName>
</protein>
<evidence type="ECO:0000313" key="5">
    <source>
        <dbReference type="EMBL" id="KAG2224176.1"/>
    </source>
</evidence>
<dbReference type="SUPFAM" id="SSF50182">
    <property type="entry name" value="Sm-like ribonucleoproteins"/>
    <property type="match status" value="1"/>
</dbReference>
<keyword evidence="1" id="KW-0106">Calcium</keyword>
<keyword evidence="3" id="KW-1133">Transmembrane helix</keyword>
<accession>A0A8H7S9Q3</accession>
<dbReference type="PANTHER" id="PTHR31323:SF1">
    <property type="entry name" value="MECHANOSENSITIVE ION CHANNEL PROTEIN"/>
    <property type="match status" value="1"/>
</dbReference>
<name>A0A8H7S9Q3_9FUNG</name>
<gene>
    <name evidence="5" type="ORF">INT45_001294</name>
</gene>
<dbReference type="InterPro" id="IPR002048">
    <property type="entry name" value="EF_hand_dom"/>
</dbReference>
<dbReference type="GO" id="GO:0016020">
    <property type="term" value="C:membrane"/>
    <property type="evidence" value="ECO:0007669"/>
    <property type="project" value="InterPro"/>
</dbReference>
<keyword evidence="3" id="KW-0472">Membrane</keyword>
<dbReference type="Pfam" id="PF25886">
    <property type="entry name" value="Msy1"/>
    <property type="match status" value="1"/>
</dbReference>
<evidence type="ECO:0000256" key="2">
    <source>
        <dbReference type="SAM" id="MobiDB-lite"/>
    </source>
</evidence>
<comment type="caution">
    <text evidence="5">The sequence shown here is derived from an EMBL/GenBank/DDBJ whole genome shotgun (WGS) entry which is preliminary data.</text>
</comment>